<gene>
    <name evidence="1" type="ORF">LTR97_012565</name>
</gene>
<dbReference type="PANTHER" id="PTHR42085">
    <property type="entry name" value="F-BOX DOMAIN-CONTAINING PROTEIN"/>
    <property type="match status" value="1"/>
</dbReference>
<reference evidence="1" key="1">
    <citation type="submission" date="2023-08" db="EMBL/GenBank/DDBJ databases">
        <title>Black Yeasts Isolated from many extreme environments.</title>
        <authorList>
            <person name="Coleine C."/>
            <person name="Stajich J.E."/>
            <person name="Selbmann L."/>
        </authorList>
    </citation>
    <scope>NUCLEOTIDE SEQUENCE</scope>
    <source>
        <strain evidence="1">CCFEE 5810</strain>
    </source>
</reference>
<proteinExistence type="predicted"/>
<organism evidence="1 2">
    <name type="scientific">Elasticomyces elasticus</name>
    <dbReference type="NCBI Taxonomy" id="574655"/>
    <lineage>
        <taxon>Eukaryota</taxon>
        <taxon>Fungi</taxon>
        <taxon>Dikarya</taxon>
        <taxon>Ascomycota</taxon>
        <taxon>Pezizomycotina</taxon>
        <taxon>Dothideomycetes</taxon>
        <taxon>Dothideomycetidae</taxon>
        <taxon>Mycosphaerellales</taxon>
        <taxon>Teratosphaeriaceae</taxon>
        <taxon>Elasticomyces</taxon>
    </lineage>
</organism>
<dbReference type="InterPro" id="IPR038883">
    <property type="entry name" value="AN11006-like"/>
</dbReference>
<accession>A0AAN7ZY32</accession>
<evidence type="ECO:0000313" key="1">
    <source>
        <dbReference type="EMBL" id="KAK5690080.1"/>
    </source>
</evidence>
<comment type="caution">
    <text evidence="1">The sequence shown here is derived from an EMBL/GenBank/DDBJ whole genome shotgun (WGS) entry which is preliminary data.</text>
</comment>
<dbReference type="PANTHER" id="PTHR42085:SF1">
    <property type="entry name" value="F-BOX DOMAIN-CONTAINING PROTEIN"/>
    <property type="match status" value="1"/>
</dbReference>
<sequence length="226" mass="25531">MSTPCLLGMPPEIRNRIFELVLITRKSLSIGHNSKRDPQGNYLGSKILLQQPPLARANRQTRSEALPVFYGQNTFLIQEWSFSTDSDRQKCYALFANEAALQYLKKLSWGFESNRYVVDPEPGWIDMSLNQKKELEFVVRGPVSKTCVCDAMAKLRSLVAGFDPDPATSAEGALEGPGRKLVELAPRVVSELQEALERYRMLTEYPRFRLAVCSECGKKQRKAVLT</sequence>
<protein>
    <submittedName>
        <fullName evidence="1">Uncharacterized protein</fullName>
    </submittedName>
</protein>
<name>A0AAN7ZY32_9PEZI</name>
<evidence type="ECO:0000313" key="2">
    <source>
        <dbReference type="Proteomes" id="UP001310594"/>
    </source>
</evidence>
<dbReference type="EMBL" id="JAVRQU010000027">
    <property type="protein sequence ID" value="KAK5690080.1"/>
    <property type="molecule type" value="Genomic_DNA"/>
</dbReference>
<dbReference type="Proteomes" id="UP001310594">
    <property type="component" value="Unassembled WGS sequence"/>
</dbReference>
<dbReference type="AlphaFoldDB" id="A0AAN7ZY32"/>